<proteinExistence type="predicted"/>
<evidence type="ECO:0000313" key="2">
    <source>
        <dbReference type="Proteomes" id="UP000184499"/>
    </source>
</evidence>
<accession>A0A1L9U6F6</accession>
<dbReference type="GeneID" id="93575819"/>
<dbReference type="EMBL" id="KV878695">
    <property type="protein sequence ID" value="OJJ67251.1"/>
    <property type="molecule type" value="Genomic_DNA"/>
</dbReference>
<dbReference type="VEuPathDB" id="FungiDB:ASPBRDRAFT_352858"/>
<gene>
    <name evidence="1" type="ORF">ASPBRDRAFT_352858</name>
</gene>
<name>A0A1L9U6F6_ASPBC</name>
<protein>
    <submittedName>
        <fullName evidence="1">Uncharacterized protein</fullName>
    </submittedName>
</protein>
<evidence type="ECO:0000313" key="1">
    <source>
        <dbReference type="EMBL" id="OJJ67251.1"/>
    </source>
</evidence>
<dbReference type="RefSeq" id="XP_067474500.1">
    <property type="nucleotide sequence ID" value="XM_067623331.1"/>
</dbReference>
<sequence length="154" mass="17083">MFMKTLNIYRDYASATLLLWTSTAIEELHREKPSCCVARLAILHYIDSSEINCRPDIKKARLLKGEAVLKLFLQSIWPPDTEAAFAVHIAGSSLKQAKGTSTWPSGAAPQQKIFRTPASLDSREKNSSTSWAMMPKPRASTTYASLSLYACSAR</sequence>
<keyword evidence="2" id="KW-1185">Reference proteome</keyword>
<dbReference type="AlphaFoldDB" id="A0A1L9U6F6"/>
<reference evidence="2" key="1">
    <citation type="journal article" date="2017" name="Genome Biol.">
        <title>Comparative genomics reveals high biological diversity and specific adaptations in the industrially and medically important fungal genus Aspergillus.</title>
        <authorList>
            <person name="de Vries R.P."/>
            <person name="Riley R."/>
            <person name="Wiebenga A."/>
            <person name="Aguilar-Osorio G."/>
            <person name="Amillis S."/>
            <person name="Uchima C.A."/>
            <person name="Anderluh G."/>
            <person name="Asadollahi M."/>
            <person name="Askin M."/>
            <person name="Barry K."/>
            <person name="Battaglia E."/>
            <person name="Bayram O."/>
            <person name="Benocci T."/>
            <person name="Braus-Stromeyer S.A."/>
            <person name="Caldana C."/>
            <person name="Canovas D."/>
            <person name="Cerqueira G.C."/>
            <person name="Chen F."/>
            <person name="Chen W."/>
            <person name="Choi C."/>
            <person name="Clum A."/>
            <person name="Dos Santos R.A."/>
            <person name="Damasio A.R."/>
            <person name="Diallinas G."/>
            <person name="Emri T."/>
            <person name="Fekete E."/>
            <person name="Flipphi M."/>
            <person name="Freyberg S."/>
            <person name="Gallo A."/>
            <person name="Gournas C."/>
            <person name="Habgood R."/>
            <person name="Hainaut M."/>
            <person name="Harispe M.L."/>
            <person name="Henrissat B."/>
            <person name="Hilden K.S."/>
            <person name="Hope R."/>
            <person name="Hossain A."/>
            <person name="Karabika E."/>
            <person name="Karaffa L."/>
            <person name="Karanyi Z."/>
            <person name="Krasevec N."/>
            <person name="Kuo A."/>
            <person name="Kusch H."/>
            <person name="LaButti K."/>
            <person name="Lagendijk E.L."/>
            <person name="Lapidus A."/>
            <person name="Levasseur A."/>
            <person name="Lindquist E."/>
            <person name="Lipzen A."/>
            <person name="Logrieco A.F."/>
            <person name="MacCabe A."/>
            <person name="Maekelae M.R."/>
            <person name="Malavazi I."/>
            <person name="Melin P."/>
            <person name="Meyer V."/>
            <person name="Mielnichuk N."/>
            <person name="Miskei M."/>
            <person name="Molnar A.P."/>
            <person name="Mule G."/>
            <person name="Ngan C.Y."/>
            <person name="Orejas M."/>
            <person name="Orosz E."/>
            <person name="Ouedraogo J.P."/>
            <person name="Overkamp K.M."/>
            <person name="Park H.-S."/>
            <person name="Perrone G."/>
            <person name="Piumi F."/>
            <person name="Punt P.J."/>
            <person name="Ram A.F."/>
            <person name="Ramon A."/>
            <person name="Rauscher S."/>
            <person name="Record E."/>
            <person name="Riano-Pachon D.M."/>
            <person name="Robert V."/>
            <person name="Roehrig J."/>
            <person name="Ruller R."/>
            <person name="Salamov A."/>
            <person name="Salih N.S."/>
            <person name="Samson R.A."/>
            <person name="Sandor E."/>
            <person name="Sanguinetti M."/>
            <person name="Schuetze T."/>
            <person name="Sepcic K."/>
            <person name="Shelest E."/>
            <person name="Sherlock G."/>
            <person name="Sophianopoulou V."/>
            <person name="Squina F.M."/>
            <person name="Sun H."/>
            <person name="Susca A."/>
            <person name="Todd R.B."/>
            <person name="Tsang A."/>
            <person name="Unkles S.E."/>
            <person name="van de Wiele N."/>
            <person name="van Rossen-Uffink D."/>
            <person name="Oliveira J.V."/>
            <person name="Vesth T.C."/>
            <person name="Visser J."/>
            <person name="Yu J.-H."/>
            <person name="Zhou M."/>
            <person name="Andersen M.R."/>
            <person name="Archer D.B."/>
            <person name="Baker S.E."/>
            <person name="Benoit I."/>
            <person name="Brakhage A.A."/>
            <person name="Braus G.H."/>
            <person name="Fischer R."/>
            <person name="Frisvad J.C."/>
            <person name="Goldman G.H."/>
            <person name="Houbraken J."/>
            <person name="Oakley B."/>
            <person name="Pocsi I."/>
            <person name="Scazzocchio C."/>
            <person name="Seiboth B."/>
            <person name="vanKuyk P.A."/>
            <person name="Wortman J."/>
            <person name="Dyer P.S."/>
            <person name="Grigoriev I.V."/>
        </authorList>
    </citation>
    <scope>NUCLEOTIDE SEQUENCE [LARGE SCALE GENOMIC DNA]</scope>
    <source>
        <strain evidence="2">CBS 101740 / IMI 381727 / IBT 21946</strain>
    </source>
</reference>
<organism evidence="1 2">
    <name type="scientific">Aspergillus brasiliensis (strain CBS 101740 / IMI 381727 / IBT 21946)</name>
    <dbReference type="NCBI Taxonomy" id="767769"/>
    <lineage>
        <taxon>Eukaryota</taxon>
        <taxon>Fungi</taxon>
        <taxon>Dikarya</taxon>
        <taxon>Ascomycota</taxon>
        <taxon>Pezizomycotina</taxon>
        <taxon>Eurotiomycetes</taxon>
        <taxon>Eurotiomycetidae</taxon>
        <taxon>Eurotiales</taxon>
        <taxon>Aspergillaceae</taxon>
        <taxon>Aspergillus</taxon>
        <taxon>Aspergillus subgen. Circumdati</taxon>
    </lineage>
</organism>
<dbReference type="Proteomes" id="UP000184499">
    <property type="component" value="Unassembled WGS sequence"/>
</dbReference>